<dbReference type="Pfam" id="PF05580">
    <property type="entry name" value="Peptidase_S55"/>
    <property type="match status" value="1"/>
</dbReference>
<dbReference type="SMART" id="SM00228">
    <property type="entry name" value="PDZ"/>
    <property type="match status" value="1"/>
</dbReference>
<name>A0A9D1NP58_9FIRM</name>
<dbReference type="InterPro" id="IPR041489">
    <property type="entry name" value="PDZ_6"/>
</dbReference>
<evidence type="ECO:0000313" key="2">
    <source>
        <dbReference type="EMBL" id="HIV10232.1"/>
    </source>
</evidence>
<proteinExistence type="predicted"/>
<keyword evidence="2" id="KW-0378">Hydrolase</keyword>
<dbReference type="PROSITE" id="PS51494">
    <property type="entry name" value="SPOIVB"/>
    <property type="match status" value="1"/>
</dbReference>
<dbReference type="Gene3D" id="2.30.42.10">
    <property type="match status" value="1"/>
</dbReference>
<dbReference type="InterPro" id="IPR009003">
    <property type="entry name" value="Peptidase_S1_PA"/>
</dbReference>
<dbReference type="NCBIfam" id="TIGR02860">
    <property type="entry name" value="spore_IV_B"/>
    <property type="match status" value="1"/>
</dbReference>
<sequence>MKRVSRLIKGTAAVFLTAALAVMAIVGFYSHSLPDSYYLTEGMSAGYSRLGCLLDVRLYRSEDSVLASANGDSLCSGELKLWGTVPIKDAELKSAKAPSLIPGGSPIGIKFLTDGVMVVKLQEVLEGVCPAKDAGLVAGDNIVSANGERLSSSARLSQIISESGGEPIALTVQRGRDSYETSLVPVQSQADGSFKGGIWIRDSSAGVGTLTYIDPKTGCYGALGHPISDCDTQRTLPLGSGEIVDVTVTGYERGERGCPGELFGTFVSGLAAGSVTKNCEQGVFGVMTYPPHGEAVPIAFRQEVCEGKASILTTISGNTPKEYEVEIERISLSDGLGTKNLVIRVTDPELLSQTGGIVQGMSGSPILQNGKLVGAVTHVFLSDPSRGYGIFIENMLEAAG</sequence>
<organism evidence="2 3">
    <name type="scientific">Candidatus Faeciplasma avium</name>
    <dbReference type="NCBI Taxonomy" id="2840798"/>
    <lineage>
        <taxon>Bacteria</taxon>
        <taxon>Bacillati</taxon>
        <taxon>Bacillota</taxon>
        <taxon>Clostridia</taxon>
        <taxon>Eubacteriales</taxon>
        <taxon>Oscillospiraceae</taxon>
        <taxon>Oscillospiraceae incertae sedis</taxon>
        <taxon>Candidatus Faeciplasma</taxon>
    </lineage>
</organism>
<gene>
    <name evidence="2" type="primary">spoIVB</name>
    <name evidence="2" type="ORF">IAD28_00850</name>
</gene>
<dbReference type="EC" id="3.4.21.116" evidence="2"/>
<dbReference type="GO" id="GO:0016787">
    <property type="term" value="F:hydrolase activity"/>
    <property type="evidence" value="ECO:0007669"/>
    <property type="project" value="UniProtKB-KW"/>
</dbReference>
<evidence type="ECO:0000259" key="1">
    <source>
        <dbReference type="PROSITE" id="PS51494"/>
    </source>
</evidence>
<comment type="caution">
    <text evidence="2">The sequence shown here is derived from an EMBL/GenBank/DDBJ whole genome shotgun (WGS) entry which is preliminary data.</text>
</comment>
<protein>
    <submittedName>
        <fullName evidence="2">SpoIVB peptidase</fullName>
        <ecNumber evidence="2">3.4.21.116</ecNumber>
    </submittedName>
</protein>
<dbReference type="SUPFAM" id="SSF50494">
    <property type="entry name" value="Trypsin-like serine proteases"/>
    <property type="match status" value="1"/>
</dbReference>
<reference evidence="2" key="1">
    <citation type="submission" date="2020-10" db="EMBL/GenBank/DDBJ databases">
        <authorList>
            <person name="Gilroy R."/>
        </authorList>
    </citation>
    <scope>NUCLEOTIDE SEQUENCE</scope>
    <source>
        <strain evidence="2">1370</strain>
    </source>
</reference>
<dbReference type="EMBL" id="DVOL01000011">
    <property type="protein sequence ID" value="HIV10232.1"/>
    <property type="molecule type" value="Genomic_DNA"/>
</dbReference>
<dbReference type="InterPro" id="IPR036034">
    <property type="entry name" value="PDZ_sf"/>
</dbReference>
<dbReference type="Pfam" id="PF17820">
    <property type="entry name" value="PDZ_6"/>
    <property type="match status" value="1"/>
</dbReference>
<dbReference type="InterPro" id="IPR008763">
    <property type="entry name" value="Peptidase_S55"/>
</dbReference>
<feature type="domain" description="Peptidase S55" evidence="1">
    <location>
        <begin position="177"/>
        <end position="400"/>
    </location>
</feature>
<dbReference type="Proteomes" id="UP000823960">
    <property type="component" value="Unassembled WGS sequence"/>
</dbReference>
<dbReference type="InterPro" id="IPR001478">
    <property type="entry name" value="PDZ"/>
</dbReference>
<dbReference type="InterPro" id="IPR014219">
    <property type="entry name" value="SpoIVB"/>
</dbReference>
<evidence type="ECO:0000313" key="3">
    <source>
        <dbReference type="Proteomes" id="UP000823960"/>
    </source>
</evidence>
<reference evidence="2" key="2">
    <citation type="journal article" date="2021" name="PeerJ">
        <title>Extensive microbial diversity within the chicken gut microbiome revealed by metagenomics and culture.</title>
        <authorList>
            <person name="Gilroy R."/>
            <person name="Ravi A."/>
            <person name="Getino M."/>
            <person name="Pursley I."/>
            <person name="Horton D.L."/>
            <person name="Alikhan N.F."/>
            <person name="Baker D."/>
            <person name="Gharbi K."/>
            <person name="Hall N."/>
            <person name="Watson M."/>
            <person name="Adriaenssens E.M."/>
            <person name="Foster-Nyarko E."/>
            <person name="Jarju S."/>
            <person name="Secka A."/>
            <person name="Antonio M."/>
            <person name="Oren A."/>
            <person name="Chaudhuri R.R."/>
            <person name="La Ragione R."/>
            <person name="Hildebrand F."/>
            <person name="Pallen M.J."/>
        </authorList>
    </citation>
    <scope>NUCLEOTIDE SEQUENCE</scope>
    <source>
        <strain evidence="2">1370</strain>
    </source>
</reference>
<dbReference type="SUPFAM" id="SSF50156">
    <property type="entry name" value="PDZ domain-like"/>
    <property type="match status" value="1"/>
</dbReference>
<accession>A0A9D1NP58</accession>
<dbReference type="AlphaFoldDB" id="A0A9D1NP58"/>